<accession>F4Q1I0</accession>
<dbReference type="RefSeq" id="XP_004366585.1">
    <property type="nucleotide sequence ID" value="XM_004366528.1"/>
</dbReference>
<dbReference type="AlphaFoldDB" id="F4Q1I0"/>
<gene>
    <name evidence="2" type="ORF">DFA_04177</name>
</gene>
<evidence type="ECO:0000256" key="1">
    <source>
        <dbReference type="SAM" id="Phobius"/>
    </source>
</evidence>
<proteinExistence type="predicted"/>
<protein>
    <submittedName>
        <fullName evidence="2">Uncharacterized protein</fullName>
    </submittedName>
</protein>
<organism evidence="2 3">
    <name type="scientific">Cavenderia fasciculata</name>
    <name type="common">Slime mold</name>
    <name type="synonym">Dictyostelium fasciculatum</name>
    <dbReference type="NCBI Taxonomy" id="261658"/>
    <lineage>
        <taxon>Eukaryota</taxon>
        <taxon>Amoebozoa</taxon>
        <taxon>Evosea</taxon>
        <taxon>Eumycetozoa</taxon>
        <taxon>Dictyostelia</taxon>
        <taxon>Acytosteliales</taxon>
        <taxon>Cavenderiaceae</taxon>
        <taxon>Cavenderia</taxon>
    </lineage>
</organism>
<keyword evidence="3" id="KW-1185">Reference proteome</keyword>
<keyword evidence="1" id="KW-0812">Transmembrane</keyword>
<name>F4Q1I0_CACFS</name>
<keyword evidence="1" id="KW-0472">Membrane</keyword>
<evidence type="ECO:0000313" key="2">
    <source>
        <dbReference type="EMBL" id="EGG18681.1"/>
    </source>
</evidence>
<keyword evidence="1" id="KW-1133">Transmembrane helix</keyword>
<dbReference type="GeneID" id="14870655"/>
<dbReference type="KEGG" id="dfa:DFA_04177"/>
<feature type="transmembrane region" description="Helical" evidence="1">
    <location>
        <begin position="20"/>
        <end position="38"/>
    </location>
</feature>
<dbReference type="Proteomes" id="UP000007797">
    <property type="component" value="Unassembled WGS sequence"/>
</dbReference>
<dbReference type="EMBL" id="GL883018">
    <property type="protein sequence ID" value="EGG18681.1"/>
    <property type="molecule type" value="Genomic_DNA"/>
</dbReference>
<sequence>MEANESIRSIDKEKMFNQKIFLIFSLMVAVSMATPGLYGTANSVSSSEGTVFGIFVGNQFKSLVELGEYTAYQNGSDASCTVDDVFYVFGLDGNGDNVLLSFNTTDPSNSPAPITGSTDALTAYPLQNLYCVADSEGGLPYMIGVQSRSGSSGFVISYSDGTYQGILYTSELNQQYWGSAYDAVGGVVYVFSMDTGSLATIVTRYSLVAKAAQSSTLSSTSPSGLYGAVFGVDGNIYGIASSSNGLQLNLFQYAPQQNQLTIFSHSYTLAPGTELYNGPQTTMSGTSFAARYLISTPTVDMSTLLLTFDIISTSPTPVVLSNFAVESLSYVLE</sequence>
<reference evidence="3" key="1">
    <citation type="journal article" date="2011" name="Genome Res.">
        <title>Phylogeny-wide analysis of social amoeba genomes highlights ancient origins for complex intercellular communication.</title>
        <authorList>
            <person name="Heidel A.J."/>
            <person name="Lawal H.M."/>
            <person name="Felder M."/>
            <person name="Schilde C."/>
            <person name="Helps N.R."/>
            <person name="Tunggal B."/>
            <person name="Rivero F."/>
            <person name="John U."/>
            <person name="Schleicher M."/>
            <person name="Eichinger L."/>
            <person name="Platzer M."/>
            <person name="Noegel A.A."/>
            <person name="Schaap P."/>
            <person name="Gloeckner G."/>
        </authorList>
    </citation>
    <scope>NUCLEOTIDE SEQUENCE [LARGE SCALE GENOMIC DNA]</scope>
    <source>
        <strain evidence="3">SH3</strain>
    </source>
</reference>
<evidence type="ECO:0000313" key="3">
    <source>
        <dbReference type="Proteomes" id="UP000007797"/>
    </source>
</evidence>